<keyword evidence="6" id="KW-1185">Reference proteome</keyword>
<sequence length="138" mass="14140">MAEELRIRPNGDLAAALGDYLAEWSGRCGVAVEIWALPAAAVSRRVAQVVYATFVEALSNVERHSRARQVSVAVTVGKAGLRMTVSDDGAGFGVDGVAPGSGRGLAAMRARFAEAGGTLTINSVPGGGTTVTGVIRSR</sequence>
<keyword evidence="3" id="KW-0902">Two-component regulatory system</keyword>
<gene>
    <name evidence="5" type="ORF">ACFYXI_02945</name>
</gene>
<accession>A0ABW6SHW1</accession>
<feature type="domain" description="Histidine kinase/HSP90-like ATPase" evidence="4">
    <location>
        <begin position="52"/>
        <end position="132"/>
    </location>
</feature>
<reference evidence="5 6" key="1">
    <citation type="submission" date="2024-10" db="EMBL/GenBank/DDBJ databases">
        <title>The Natural Products Discovery Center: Release of the First 8490 Sequenced Strains for Exploring Actinobacteria Biosynthetic Diversity.</title>
        <authorList>
            <person name="Kalkreuter E."/>
            <person name="Kautsar S.A."/>
            <person name="Yang D."/>
            <person name="Bader C.D."/>
            <person name="Teijaro C.N."/>
            <person name="Fluegel L."/>
            <person name="Davis C.M."/>
            <person name="Simpson J.R."/>
            <person name="Lauterbach L."/>
            <person name="Steele A.D."/>
            <person name="Gui C."/>
            <person name="Meng S."/>
            <person name="Li G."/>
            <person name="Viehrig K."/>
            <person name="Ye F."/>
            <person name="Su P."/>
            <person name="Kiefer A.F."/>
            <person name="Nichols A."/>
            <person name="Cepeda A.J."/>
            <person name="Yan W."/>
            <person name="Fan B."/>
            <person name="Jiang Y."/>
            <person name="Adhikari A."/>
            <person name="Zheng C.-J."/>
            <person name="Schuster L."/>
            <person name="Cowan T.M."/>
            <person name="Smanski M.J."/>
            <person name="Chevrette M.G."/>
            <person name="De Carvalho L.P.S."/>
            <person name="Shen B."/>
        </authorList>
    </citation>
    <scope>NUCLEOTIDE SEQUENCE [LARGE SCALE GENOMIC DNA]</scope>
    <source>
        <strain evidence="5 6">NPDC002173</strain>
    </source>
</reference>
<dbReference type="PANTHER" id="PTHR24421">
    <property type="entry name" value="NITRATE/NITRITE SENSOR PROTEIN NARX-RELATED"/>
    <property type="match status" value="1"/>
</dbReference>
<proteinExistence type="predicted"/>
<dbReference type="Pfam" id="PF02518">
    <property type="entry name" value="HATPase_c"/>
    <property type="match status" value="1"/>
</dbReference>
<comment type="caution">
    <text evidence="5">The sequence shown here is derived from an EMBL/GenBank/DDBJ whole genome shotgun (WGS) entry which is preliminary data.</text>
</comment>
<dbReference type="GO" id="GO:0016301">
    <property type="term" value="F:kinase activity"/>
    <property type="evidence" value="ECO:0007669"/>
    <property type="project" value="UniProtKB-KW"/>
</dbReference>
<dbReference type="SUPFAM" id="SSF55874">
    <property type="entry name" value="ATPase domain of HSP90 chaperone/DNA topoisomerase II/histidine kinase"/>
    <property type="match status" value="1"/>
</dbReference>
<evidence type="ECO:0000313" key="6">
    <source>
        <dbReference type="Proteomes" id="UP001602013"/>
    </source>
</evidence>
<evidence type="ECO:0000256" key="1">
    <source>
        <dbReference type="ARBA" id="ARBA00022679"/>
    </source>
</evidence>
<dbReference type="InterPro" id="IPR003594">
    <property type="entry name" value="HATPase_dom"/>
</dbReference>
<dbReference type="Proteomes" id="UP001602013">
    <property type="component" value="Unassembled WGS sequence"/>
</dbReference>
<dbReference type="RefSeq" id="WP_387408623.1">
    <property type="nucleotide sequence ID" value="NZ_CP191998.1"/>
</dbReference>
<evidence type="ECO:0000259" key="4">
    <source>
        <dbReference type="Pfam" id="PF02518"/>
    </source>
</evidence>
<dbReference type="InterPro" id="IPR050482">
    <property type="entry name" value="Sensor_HK_TwoCompSys"/>
</dbReference>
<protein>
    <submittedName>
        <fullName evidence="5">Sensor histidine kinase</fullName>
    </submittedName>
</protein>
<organism evidence="5 6">
    <name type="scientific">Microtetraspora malaysiensis</name>
    <dbReference type="NCBI Taxonomy" id="161358"/>
    <lineage>
        <taxon>Bacteria</taxon>
        <taxon>Bacillati</taxon>
        <taxon>Actinomycetota</taxon>
        <taxon>Actinomycetes</taxon>
        <taxon>Streptosporangiales</taxon>
        <taxon>Streptosporangiaceae</taxon>
        <taxon>Microtetraspora</taxon>
    </lineage>
</organism>
<dbReference type="EMBL" id="JBIASD010000002">
    <property type="protein sequence ID" value="MFF3664526.1"/>
    <property type="molecule type" value="Genomic_DNA"/>
</dbReference>
<dbReference type="CDD" id="cd16917">
    <property type="entry name" value="HATPase_UhpB-NarQ-NarX-like"/>
    <property type="match status" value="1"/>
</dbReference>
<keyword evidence="2 5" id="KW-0418">Kinase</keyword>
<name>A0ABW6SHW1_9ACTN</name>
<evidence type="ECO:0000256" key="3">
    <source>
        <dbReference type="ARBA" id="ARBA00023012"/>
    </source>
</evidence>
<dbReference type="InterPro" id="IPR036890">
    <property type="entry name" value="HATPase_C_sf"/>
</dbReference>
<keyword evidence="1" id="KW-0808">Transferase</keyword>
<evidence type="ECO:0000313" key="5">
    <source>
        <dbReference type="EMBL" id="MFF3664526.1"/>
    </source>
</evidence>
<evidence type="ECO:0000256" key="2">
    <source>
        <dbReference type="ARBA" id="ARBA00022777"/>
    </source>
</evidence>
<dbReference type="Gene3D" id="3.30.565.10">
    <property type="entry name" value="Histidine kinase-like ATPase, C-terminal domain"/>
    <property type="match status" value="1"/>
</dbReference>